<reference evidence="2 3" key="1">
    <citation type="journal article" date="1992" name="Lakartidningen">
        <title>[Penicillin V and not amoxicillin is the first choice preparation in acute otitis].</title>
        <authorList>
            <person name="Kamme C."/>
            <person name="Lundgren K."/>
            <person name="Prellner K."/>
        </authorList>
    </citation>
    <scope>NUCLEOTIDE SEQUENCE [LARGE SCALE GENOMIC DNA]</scope>
    <source>
        <strain evidence="2 3">513A</strain>
    </source>
</reference>
<protein>
    <submittedName>
        <fullName evidence="2">Uncharacterized protein</fullName>
    </submittedName>
</protein>
<proteinExistence type="predicted"/>
<keyword evidence="1" id="KW-1133">Transmembrane helix</keyword>
<gene>
    <name evidence="2" type="ORF">EPJ79_03835</name>
</gene>
<dbReference type="EMBL" id="SAXU01000001">
    <property type="protein sequence ID" value="TXJ20289.1"/>
    <property type="molecule type" value="Genomic_DNA"/>
</dbReference>
<dbReference type="AlphaFoldDB" id="A0A5C8D472"/>
<evidence type="ECO:0000256" key="1">
    <source>
        <dbReference type="SAM" id="Phobius"/>
    </source>
</evidence>
<name>A0A5C8D472_9SPIR</name>
<accession>A0A5C8D472</accession>
<comment type="caution">
    <text evidence="2">The sequence shown here is derived from an EMBL/GenBank/DDBJ whole genome shotgun (WGS) entry which is preliminary data.</text>
</comment>
<feature type="transmembrane region" description="Helical" evidence="1">
    <location>
        <begin position="21"/>
        <end position="39"/>
    </location>
</feature>
<keyword evidence="1" id="KW-0472">Membrane</keyword>
<evidence type="ECO:0000313" key="2">
    <source>
        <dbReference type="EMBL" id="TXJ20289.1"/>
    </source>
</evidence>
<evidence type="ECO:0000313" key="3">
    <source>
        <dbReference type="Proteomes" id="UP000324638"/>
    </source>
</evidence>
<organism evidence="2 3">
    <name type="scientific">Brachyspira aalborgi</name>
    <dbReference type="NCBI Taxonomy" id="29522"/>
    <lineage>
        <taxon>Bacteria</taxon>
        <taxon>Pseudomonadati</taxon>
        <taxon>Spirochaetota</taxon>
        <taxon>Spirochaetia</taxon>
        <taxon>Brachyspirales</taxon>
        <taxon>Brachyspiraceae</taxon>
        <taxon>Brachyspira</taxon>
    </lineage>
</organism>
<dbReference type="RefSeq" id="WP_147738504.1">
    <property type="nucleotide sequence ID" value="NZ_SAXU01000001.1"/>
</dbReference>
<dbReference type="Proteomes" id="UP000324638">
    <property type="component" value="Unassembled WGS sequence"/>
</dbReference>
<keyword evidence="1" id="KW-0812">Transmembrane</keyword>
<sequence length="310" mass="33354">MTNSKKIKRNIGASRRLAPFGHVRSITFTIMLLAVALIFGCRKSGGGGGGDPTPVNPTINAGGLLIISTNGATNINSINLSFANANGTLTEVSSEETTLQTLTTNNFIIENGTLKVTNFDFNNMPAGKSNAVTLTFKLTPSSATPITKNTETATIYIGKMQTNISVDTFKKSKFDMTDKNGATLTDQGSISGGNITSEPHENIFFENSKFAVGTDDTTKFFLTNSQDGKAGNQLSVAEFTTILSNSIKKNADIQSYNSLDFEITSATNKDAPRIATWTIKFKPSVFYNEHSILINMSKNDSLRDVGGWVD</sequence>